<keyword evidence="6 7" id="KW-0472">Membrane</keyword>
<gene>
    <name evidence="9" type="ORF">QO011_003917</name>
</gene>
<dbReference type="EMBL" id="JAUSVX010000007">
    <property type="protein sequence ID" value="MDQ0470898.1"/>
    <property type="molecule type" value="Genomic_DNA"/>
</dbReference>
<evidence type="ECO:0000313" key="10">
    <source>
        <dbReference type="Proteomes" id="UP001242480"/>
    </source>
</evidence>
<comment type="caution">
    <text evidence="9">The sequence shown here is derived from an EMBL/GenBank/DDBJ whole genome shotgun (WGS) entry which is preliminary data.</text>
</comment>
<dbReference type="Gene3D" id="1.10.3720.10">
    <property type="entry name" value="MetI-like"/>
    <property type="match status" value="1"/>
</dbReference>
<feature type="transmembrane region" description="Helical" evidence="7">
    <location>
        <begin position="32"/>
        <end position="50"/>
    </location>
</feature>
<comment type="similarity">
    <text evidence="7">Belongs to the binding-protein-dependent transport system permease family.</text>
</comment>
<reference evidence="9 10" key="1">
    <citation type="submission" date="2023-07" db="EMBL/GenBank/DDBJ databases">
        <title>Genomic Encyclopedia of Type Strains, Phase IV (KMG-IV): sequencing the most valuable type-strain genomes for metagenomic binning, comparative biology and taxonomic classification.</title>
        <authorList>
            <person name="Goeker M."/>
        </authorList>
    </citation>
    <scope>NUCLEOTIDE SEQUENCE [LARGE SCALE GENOMIC DNA]</scope>
    <source>
        <strain evidence="9 10">DSM 19619</strain>
    </source>
</reference>
<dbReference type="RefSeq" id="WP_307275218.1">
    <property type="nucleotide sequence ID" value="NZ_JAUSVX010000007.1"/>
</dbReference>
<sequence>MSTPATGDLALSAAAAPVGWPRWRLRRFGRPVLLLNLIGILALYGLWAAATETGLVSPIFLPSPSMVAAEARGIAGTADLWASVAASSARVFVGFGLAALVAVPLGILMGAWWPAKALIDPLISLLRPLPSITWIPLTMLWLGIGEGQKIAIVFMGSWIYILLYTVESTKRVDPLLVKAARNLGAGHLAVMREVVLPGSLPGILAGLKVSLAIAWSCVLSAEMVAAQSGLGALIWSAKDWGNTSLVLVGMVCISVTVLIADLLANRLEAWLLPWERHRRGP</sequence>
<keyword evidence="5 7" id="KW-1133">Transmembrane helix</keyword>
<evidence type="ECO:0000256" key="3">
    <source>
        <dbReference type="ARBA" id="ARBA00022475"/>
    </source>
</evidence>
<feature type="transmembrane region" description="Helical" evidence="7">
    <location>
        <begin position="212"/>
        <end position="237"/>
    </location>
</feature>
<dbReference type="Proteomes" id="UP001242480">
    <property type="component" value="Unassembled WGS sequence"/>
</dbReference>
<dbReference type="SUPFAM" id="SSF161098">
    <property type="entry name" value="MetI-like"/>
    <property type="match status" value="1"/>
</dbReference>
<dbReference type="CDD" id="cd06261">
    <property type="entry name" value="TM_PBP2"/>
    <property type="match status" value="1"/>
</dbReference>
<evidence type="ECO:0000259" key="8">
    <source>
        <dbReference type="PROSITE" id="PS50928"/>
    </source>
</evidence>
<accession>A0ABU0J9E9</accession>
<dbReference type="PROSITE" id="PS50928">
    <property type="entry name" value="ABC_TM1"/>
    <property type="match status" value="1"/>
</dbReference>
<protein>
    <submittedName>
        <fullName evidence="9">Taurine transport system permease protein</fullName>
    </submittedName>
</protein>
<feature type="transmembrane region" description="Helical" evidence="7">
    <location>
        <begin position="150"/>
        <end position="166"/>
    </location>
</feature>
<organism evidence="9 10">
    <name type="scientific">Labrys wisconsinensis</name>
    <dbReference type="NCBI Taxonomy" id="425677"/>
    <lineage>
        <taxon>Bacteria</taxon>
        <taxon>Pseudomonadati</taxon>
        <taxon>Pseudomonadota</taxon>
        <taxon>Alphaproteobacteria</taxon>
        <taxon>Hyphomicrobiales</taxon>
        <taxon>Xanthobacteraceae</taxon>
        <taxon>Labrys</taxon>
    </lineage>
</organism>
<evidence type="ECO:0000256" key="5">
    <source>
        <dbReference type="ARBA" id="ARBA00022989"/>
    </source>
</evidence>
<evidence type="ECO:0000256" key="6">
    <source>
        <dbReference type="ARBA" id="ARBA00023136"/>
    </source>
</evidence>
<evidence type="ECO:0000256" key="1">
    <source>
        <dbReference type="ARBA" id="ARBA00004651"/>
    </source>
</evidence>
<evidence type="ECO:0000256" key="7">
    <source>
        <dbReference type="RuleBase" id="RU363032"/>
    </source>
</evidence>
<dbReference type="PANTHER" id="PTHR30151">
    <property type="entry name" value="ALKANE SULFONATE ABC TRANSPORTER-RELATED, MEMBRANE SUBUNIT"/>
    <property type="match status" value="1"/>
</dbReference>
<name>A0ABU0J9E9_9HYPH</name>
<dbReference type="Pfam" id="PF00528">
    <property type="entry name" value="BPD_transp_1"/>
    <property type="match status" value="1"/>
</dbReference>
<keyword evidence="4 7" id="KW-0812">Transmembrane</keyword>
<feature type="transmembrane region" description="Helical" evidence="7">
    <location>
        <begin position="91"/>
        <end position="113"/>
    </location>
</feature>
<feature type="domain" description="ABC transmembrane type-1" evidence="8">
    <location>
        <begin position="84"/>
        <end position="264"/>
    </location>
</feature>
<proteinExistence type="inferred from homology"/>
<keyword evidence="3" id="KW-1003">Cell membrane</keyword>
<feature type="transmembrane region" description="Helical" evidence="7">
    <location>
        <begin position="243"/>
        <end position="264"/>
    </location>
</feature>
<comment type="subcellular location">
    <subcellularLocation>
        <location evidence="1 7">Cell membrane</location>
        <topology evidence="1 7">Multi-pass membrane protein</topology>
    </subcellularLocation>
</comment>
<dbReference type="InterPro" id="IPR035906">
    <property type="entry name" value="MetI-like_sf"/>
</dbReference>
<evidence type="ECO:0000256" key="4">
    <source>
        <dbReference type="ARBA" id="ARBA00022692"/>
    </source>
</evidence>
<feature type="transmembrane region" description="Helical" evidence="7">
    <location>
        <begin position="125"/>
        <end position="144"/>
    </location>
</feature>
<evidence type="ECO:0000313" key="9">
    <source>
        <dbReference type="EMBL" id="MDQ0470898.1"/>
    </source>
</evidence>
<keyword evidence="10" id="KW-1185">Reference proteome</keyword>
<keyword evidence="2 7" id="KW-0813">Transport</keyword>
<dbReference type="PANTHER" id="PTHR30151:SF0">
    <property type="entry name" value="ABC TRANSPORTER PERMEASE PROTEIN MJ0413-RELATED"/>
    <property type="match status" value="1"/>
</dbReference>
<dbReference type="InterPro" id="IPR000515">
    <property type="entry name" value="MetI-like"/>
</dbReference>
<evidence type="ECO:0000256" key="2">
    <source>
        <dbReference type="ARBA" id="ARBA00022448"/>
    </source>
</evidence>